<feature type="domain" description="C3H1-type" evidence="3">
    <location>
        <begin position="268"/>
        <end position="290"/>
    </location>
</feature>
<feature type="compositionally biased region" description="Polar residues" evidence="2">
    <location>
        <begin position="102"/>
        <end position="115"/>
    </location>
</feature>
<feature type="compositionally biased region" description="Basic and acidic residues" evidence="2">
    <location>
        <begin position="75"/>
        <end position="101"/>
    </location>
</feature>
<dbReference type="GO" id="GO:0008270">
    <property type="term" value="F:zinc ion binding"/>
    <property type="evidence" value="ECO:0007669"/>
    <property type="project" value="UniProtKB-KW"/>
</dbReference>
<feature type="compositionally biased region" description="Polar residues" evidence="2">
    <location>
        <begin position="719"/>
        <end position="737"/>
    </location>
</feature>
<feature type="region of interest" description="Disordered" evidence="2">
    <location>
        <begin position="657"/>
        <end position="679"/>
    </location>
</feature>
<keyword evidence="1" id="KW-0863">Zinc-finger</keyword>
<reference evidence="4 5" key="1">
    <citation type="submission" date="2024-06" db="EMBL/GenBank/DDBJ databases">
        <authorList>
            <person name="Pan Q."/>
            <person name="Wen M."/>
            <person name="Jouanno E."/>
            <person name="Zahm M."/>
            <person name="Klopp C."/>
            <person name="Cabau C."/>
            <person name="Louis A."/>
            <person name="Berthelot C."/>
            <person name="Parey E."/>
            <person name="Roest Crollius H."/>
            <person name="Montfort J."/>
            <person name="Robinson-Rechavi M."/>
            <person name="Bouchez O."/>
            <person name="Lampietro C."/>
            <person name="Lopez Roques C."/>
            <person name="Donnadieu C."/>
            <person name="Postlethwait J."/>
            <person name="Bobe J."/>
            <person name="Verreycken H."/>
            <person name="Guiguen Y."/>
        </authorList>
    </citation>
    <scope>NUCLEOTIDE SEQUENCE [LARGE SCALE GENOMIC DNA]</scope>
    <source>
        <strain evidence="4">Up_M1</strain>
        <tissue evidence="4">Testis</tissue>
    </source>
</reference>
<organism evidence="4 5">
    <name type="scientific">Umbra pygmaea</name>
    <name type="common">Eastern mudminnow</name>
    <dbReference type="NCBI Taxonomy" id="75934"/>
    <lineage>
        <taxon>Eukaryota</taxon>
        <taxon>Metazoa</taxon>
        <taxon>Chordata</taxon>
        <taxon>Craniata</taxon>
        <taxon>Vertebrata</taxon>
        <taxon>Euteleostomi</taxon>
        <taxon>Actinopterygii</taxon>
        <taxon>Neopterygii</taxon>
        <taxon>Teleostei</taxon>
        <taxon>Protacanthopterygii</taxon>
        <taxon>Esociformes</taxon>
        <taxon>Umbridae</taxon>
        <taxon>Umbra</taxon>
    </lineage>
</organism>
<feature type="compositionally biased region" description="Basic and acidic residues" evidence="2">
    <location>
        <begin position="214"/>
        <end position="233"/>
    </location>
</feature>
<dbReference type="AlphaFoldDB" id="A0ABD0XDL7"/>
<protein>
    <recommendedName>
        <fullName evidence="3">C3H1-type domain-containing protein</fullName>
    </recommendedName>
</protein>
<gene>
    <name evidence="4" type="ORF">UPYG_G00066850</name>
</gene>
<feature type="region of interest" description="Disordered" evidence="2">
    <location>
        <begin position="554"/>
        <end position="582"/>
    </location>
</feature>
<feature type="compositionally biased region" description="Basic and acidic residues" evidence="2">
    <location>
        <begin position="1101"/>
        <end position="1111"/>
    </location>
</feature>
<evidence type="ECO:0000313" key="4">
    <source>
        <dbReference type="EMBL" id="KAL1006019.1"/>
    </source>
</evidence>
<dbReference type="Gene3D" id="4.10.1000.10">
    <property type="entry name" value="Zinc finger, CCCH-type"/>
    <property type="match status" value="1"/>
</dbReference>
<feature type="region of interest" description="Disordered" evidence="2">
    <location>
        <begin position="1"/>
        <end position="251"/>
    </location>
</feature>
<feature type="region of interest" description="Disordered" evidence="2">
    <location>
        <begin position="495"/>
        <end position="532"/>
    </location>
</feature>
<feature type="compositionally biased region" description="Basic residues" evidence="2">
    <location>
        <begin position="63"/>
        <end position="74"/>
    </location>
</feature>
<feature type="compositionally biased region" description="Polar residues" evidence="2">
    <location>
        <begin position="554"/>
        <end position="568"/>
    </location>
</feature>
<feature type="compositionally biased region" description="Polar residues" evidence="2">
    <location>
        <begin position="495"/>
        <end position="517"/>
    </location>
</feature>
<accession>A0ABD0XDL7</accession>
<feature type="region of interest" description="Disordered" evidence="2">
    <location>
        <begin position="318"/>
        <end position="339"/>
    </location>
</feature>
<feature type="compositionally biased region" description="Basic and acidic residues" evidence="2">
    <location>
        <begin position="152"/>
        <end position="165"/>
    </location>
</feature>
<dbReference type="EMBL" id="JAGEUA010000002">
    <property type="protein sequence ID" value="KAL1006019.1"/>
    <property type="molecule type" value="Genomic_DNA"/>
</dbReference>
<dbReference type="InterPro" id="IPR000571">
    <property type="entry name" value="Znf_CCCH"/>
</dbReference>
<keyword evidence="1" id="KW-0479">Metal-binding</keyword>
<sequence>MAFASLFSSLPNKELNTKPSDSRERFQQDEWQDESIKLDLENDKNAKFRKRPLERNLMTVCRNKNKKKAKKKKIYKDEPQSYKDFDDEARDYSMRKCDHEQPSFNYSEQLDNYSRNKAGDDMGNPEQKSGWKHPRPGEENDLGKKNKKGQRQKNEQLEQQRLDKKTRGRTGSSAERGSGFARWSGRGVDTSSRRGGRGSNRVEERGSRGHGRDKRSGFHPRDDWSKRSTDRSHRGGRLTLGSLAGTGKRNMTKEFKDQNAIEIDGRLICRHFLKGKCIKGEDCQLEHALDVNYTINEERMTDFLQTLKLTKQLLESALEQNKDGPKPEPEEPETVKDTQPVKDILLNPFRPNFYNSSSPCETNAEAIPLCQNGLSAKVTEMEIDCPSDSTLCPNAPLTSFGCKEPVSYSVEAMLGSHKPLDIPHCGVFSPSGSQRSTLQPTQAQPDVCLADLPLHSTHSKENVPCSIEATLGFHQPTQKPLKTFSDSVTETFTPLLTQTQSDPQSTTFVSTDQITSSDPHRNKTLAGSEEADFGPQKLVKKSFCNLFSGLIPQSSHHPTNSQQGSSCTELGPPGSDPSAGGKNLPLCSVKILPQPNNPMKKPFCSLSSGSPIRKVCNPPSQRSLNHPWIFPGSEGTASKKTENPFFRLFAGPISQTSTRQTRATLRNPPNTTFGASDSNKLLGPHTVCKKRASVEAVSESQTVTEKPFRSLFAAPLSQITTPSPFSQSSPGSALNQRGQKDSCSMEPLLERHKPLEKPFGSFFAGPNDTITPHPSQNLPDPPRAMAQHEVPNPKSISRLPVTTQTPVWKTLFLHLSPCHQEGEQWSSNGSNDPEKQSQEVDEVVVENIKEEVGEMVVRDIKEEVGEMVVQDIKEEVGEMVVRDIKEEVGEMVVQDIKEEVGEMVVQDIKEEVGEMVVQDIKEEVGEMVEEDIEEDVEDEFKSEPEECGLRVEPLVIPLEQLVHYRPLSDPRHPLHVNITLPRPTFSLDVVWSPEDLAPVPPLSLPHHPKPFVPRIAPPCGSLSGPAAGLEPQPTLQNINSHHTPGEHLTLSRCSGRSNVQVGTPGIHNLPVLAVVQRTQPKFDMQSKRLAGQMRSNSGNLSDRKTLKDLFKNLDPISPPFGQ</sequence>
<comment type="caution">
    <text evidence="4">The sequence shown here is derived from an EMBL/GenBank/DDBJ whole genome shotgun (WGS) entry which is preliminary data.</text>
</comment>
<keyword evidence="1" id="KW-0862">Zinc</keyword>
<dbReference type="PROSITE" id="PS50103">
    <property type="entry name" value="ZF_C3H1"/>
    <property type="match status" value="1"/>
</dbReference>
<name>A0ABD0XDL7_UMBPY</name>
<feature type="zinc finger region" description="C3H1-type" evidence="1">
    <location>
        <begin position="268"/>
        <end position="290"/>
    </location>
</feature>
<feature type="region of interest" description="Disordered" evidence="2">
    <location>
        <begin position="719"/>
        <end position="742"/>
    </location>
</feature>
<feature type="compositionally biased region" description="Basic and acidic residues" evidence="2">
    <location>
        <begin position="320"/>
        <end position="339"/>
    </location>
</feature>
<dbReference type="Proteomes" id="UP001557470">
    <property type="component" value="Unassembled WGS sequence"/>
</dbReference>
<evidence type="ECO:0000256" key="2">
    <source>
        <dbReference type="SAM" id="MobiDB-lite"/>
    </source>
</evidence>
<keyword evidence="5" id="KW-1185">Reference proteome</keyword>
<evidence type="ECO:0000256" key="1">
    <source>
        <dbReference type="PROSITE-ProRule" id="PRU00723"/>
    </source>
</evidence>
<feature type="compositionally biased region" description="Basic and acidic residues" evidence="2">
    <location>
        <begin position="20"/>
        <end position="54"/>
    </location>
</feature>
<feature type="region of interest" description="Disordered" evidence="2">
    <location>
        <begin position="1089"/>
        <end position="1122"/>
    </location>
</feature>
<evidence type="ECO:0000259" key="3">
    <source>
        <dbReference type="PROSITE" id="PS50103"/>
    </source>
</evidence>
<evidence type="ECO:0000313" key="5">
    <source>
        <dbReference type="Proteomes" id="UP001557470"/>
    </source>
</evidence>
<feature type="compositionally biased region" description="Basic and acidic residues" evidence="2">
    <location>
        <begin position="135"/>
        <end position="144"/>
    </location>
</feature>
<feature type="compositionally biased region" description="Polar residues" evidence="2">
    <location>
        <begin position="1"/>
        <end position="11"/>
    </location>
</feature>
<proteinExistence type="predicted"/>